<dbReference type="InterPro" id="IPR027417">
    <property type="entry name" value="P-loop_NTPase"/>
</dbReference>
<dbReference type="PANTHER" id="PTHR42759">
    <property type="entry name" value="MOXR FAMILY PROTEIN"/>
    <property type="match status" value="1"/>
</dbReference>
<sequence length="328" mass="37046">MRKYERQVNNMTVEITQQQIKKIIQNIEKVMVGKNEVSRLCLVAFLAEGHVLLEDVPGVGKTMMVKALSRSVNAEFKRIQFTPDLLPSDVVGVSIYNPKEMEFTFRPGPIMGNIILADEINRTSPKTQSALLEAMEEHSVTIDGVTLYMEKPFFVMATQNPIEYEGTYPLPEAQLDRFLLKLEMGYPSENEEVEMLTRSQKTSPIDELQPVISLDDLRSLQDHVKDVFVEEAMKQYIVELANKTRLHPHVQLGVSPRASIALLKASQALAFISGRDFVLPDDVQYLAPFVFCHRLILKSEAKYNGITAGEIMENLLSSVHVPVKRAVK</sequence>
<reference evidence="6" key="1">
    <citation type="submission" date="2018-12" db="EMBL/GenBank/DDBJ databases">
        <authorList>
            <person name="Sun L."/>
            <person name="Chen Z."/>
        </authorList>
    </citation>
    <scope>NUCLEOTIDE SEQUENCE [LARGE SCALE GENOMIC DNA]</scope>
    <source>
        <strain evidence="6">DSM 16012</strain>
    </source>
</reference>
<evidence type="ECO:0000313" key="6">
    <source>
        <dbReference type="EMBL" id="RWR10087.1"/>
    </source>
</evidence>
<keyword evidence="1" id="KW-0547">Nucleotide-binding</keyword>
<comment type="caution">
    <text evidence="6">The sequence shown here is derived from an EMBL/GenBank/DDBJ whole genome shotgun (WGS) entry which is preliminary data.</text>
</comment>
<gene>
    <name evidence="6" type="ORF">D4N35_010265</name>
</gene>
<accession>A0A443IRY7</accession>
<dbReference type="EMBL" id="QYTU02000020">
    <property type="protein sequence ID" value="RWR10087.1"/>
    <property type="molecule type" value="Genomic_DNA"/>
</dbReference>
<dbReference type="PANTHER" id="PTHR42759:SF5">
    <property type="entry name" value="METHANOL DEHYDROGENASE REGULATOR"/>
    <property type="match status" value="1"/>
</dbReference>
<dbReference type="GO" id="GO:0016887">
    <property type="term" value="F:ATP hydrolysis activity"/>
    <property type="evidence" value="ECO:0007669"/>
    <property type="project" value="InterPro"/>
</dbReference>
<dbReference type="SUPFAM" id="SSF52540">
    <property type="entry name" value="P-loop containing nucleoside triphosphate hydrolases"/>
    <property type="match status" value="1"/>
</dbReference>
<protein>
    <submittedName>
        <fullName evidence="6">MoxR family ATPase</fullName>
    </submittedName>
</protein>
<dbReference type="InterPro" id="IPR050764">
    <property type="entry name" value="CbbQ/NirQ/NorQ/GpvN"/>
</dbReference>
<dbReference type="RefSeq" id="WP_120073180.1">
    <property type="nucleotide sequence ID" value="NZ_CP126113.1"/>
</dbReference>
<evidence type="ECO:0000259" key="5">
    <source>
        <dbReference type="Pfam" id="PF17863"/>
    </source>
</evidence>
<keyword evidence="2" id="KW-0067">ATP-binding</keyword>
<dbReference type="PIRSF" id="PIRSF002849">
    <property type="entry name" value="AAA_ATPase_chaperone_MoxR_prd"/>
    <property type="match status" value="1"/>
</dbReference>
<organism evidence="6 7">
    <name type="scientific">Siminovitchia fortis</name>
    <dbReference type="NCBI Taxonomy" id="254758"/>
    <lineage>
        <taxon>Bacteria</taxon>
        <taxon>Bacillati</taxon>
        <taxon>Bacillota</taxon>
        <taxon>Bacilli</taxon>
        <taxon>Bacillales</taxon>
        <taxon>Bacillaceae</taxon>
        <taxon>Siminovitchia</taxon>
    </lineage>
</organism>
<dbReference type="InterPro" id="IPR011703">
    <property type="entry name" value="ATPase_AAA-3"/>
</dbReference>
<dbReference type="GO" id="GO:0005524">
    <property type="term" value="F:ATP binding"/>
    <property type="evidence" value="ECO:0007669"/>
    <property type="project" value="UniProtKB-KW"/>
</dbReference>
<name>A0A443IRY7_9BACI</name>
<feature type="domain" description="ATPase AAA-3" evidence="4">
    <location>
        <begin position="50"/>
        <end position="180"/>
    </location>
</feature>
<proteinExistence type="inferred from homology"/>
<comment type="similarity">
    <text evidence="3">Belongs to the MoxR family.</text>
</comment>
<evidence type="ECO:0000256" key="1">
    <source>
        <dbReference type="ARBA" id="ARBA00022741"/>
    </source>
</evidence>
<dbReference type="Pfam" id="PF07726">
    <property type="entry name" value="AAA_3"/>
    <property type="match status" value="1"/>
</dbReference>
<dbReference type="Pfam" id="PF17863">
    <property type="entry name" value="AAA_lid_2"/>
    <property type="match status" value="1"/>
</dbReference>
<dbReference type="Gene3D" id="3.40.50.300">
    <property type="entry name" value="P-loop containing nucleotide triphosphate hydrolases"/>
    <property type="match status" value="1"/>
</dbReference>
<dbReference type="FunFam" id="3.40.50.300:FF:000640">
    <property type="entry name" value="MoxR family ATPase"/>
    <property type="match status" value="1"/>
</dbReference>
<evidence type="ECO:0000256" key="3">
    <source>
        <dbReference type="ARBA" id="ARBA00061607"/>
    </source>
</evidence>
<dbReference type="AlphaFoldDB" id="A0A443IRY7"/>
<feature type="domain" description="ChlI/MoxR AAA lid" evidence="5">
    <location>
        <begin position="243"/>
        <end position="314"/>
    </location>
</feature>
<dbReference type="InterPro" id="IPR041628">
    <property type="entry name" value="ChlI/MoxR_AAA_lid"/>
</dbReference>
<dbReference type="Gene3D" id="1.10.8.80">
    <property type="entry name" value="Magnesium chelatase subunit I, C-Terminal domain"/>
    <property type="match status" value="1"/>
</dbReference>
<evidence type="ECO:0000256" key="2">
    <source>
        <dbReference type="ARBA" id="ARBA00022840"/>
    </source>
</evidence>
<evidence type="ECO:0000259" key="4">
    <source>
        <dbReference type="Pfam" id="PF07726"/>
    </source>
</evidence>
<dbReference type="Proteomes" id="UP000273811">
    <property type="component" value="Unassembled WGS sequence"/>
</dbReference>
<dbReference type="OrthoDB" id="9808397at2"/>
<keyword evidence="7" id="KW-1185">Reference proteome</keyword>
<evidence type="ECO:0000313" key="7">
    <source>
        <dbReference type="Proteomes" id="UP000273811"/>
    </source>
</evidence>